<sequence>MGEAEDCNRPHAPKIKTKPGKLKMKRRMDVDEKSGFGTKKPKVDPKLLGNTGDGVHLKRQLGAFTCSFYGEKGHMKRGCKKKRDADVAAAAAAAVTAGEAAKKKKKDPAPEQPQDDYGQADVQSNPVEIEITQPIASEKEDSQNDPGLKRPSKLSPRRRSSLPPTSPTVNPLQGTSSATATKFSNSMKFIPTPGFKPPRKKN</sequence>
<reference evidence="2 3" key="1">
    <citation type="submission" date="2019-01" db="EMBL/GenBank/DDBJ databases">
        <title>Sequencing of cultivated peanut Arachis hypogaea provides insights into genome evolution and oil improvement.</title>
        <authorList>
            <person name="Chen X."/>
        </authorList>
    </citation>
    <scope>NUCLEOTIDE SEQUENCE [LARGE SCALE GENOMIC DNA]</scope>
    <source>
        <strain evidence="3">cv. Fuhuasheng</strain>
        <tissue evidence="2">Leaves</tissue>
    </source>
</reference>
<feature type="compositionally biased region" description="Low complexity" evidence="1">
    <location>
        <begin position="87"/>
        <end position="99"/>
    </location>
</feature>
<evidence type="ECO:0000313" key="3">
    <source>
        <dbReference type="Proteomes" id="UP000289738"/>
    </source>
</evidence>
<evidence type="ECO:0008006" key="4">
    <source>
        <dbReference type="Google" id="ProtNLM"/>
    </source>
</evidence>
<proteinExistence type="predicted"/>
<dbReference type="EMBL" id="SDMP01000020">
    <property type="protein sequence ID" value="RYQ83205.1"/>
    <property type="molecule type" value="Genomic_DNA"/>
</dbReference>
<name>A0A444X0L9_ARAHY</name>
<gene>
    <name evidence="2" type="ORF">Ahy_B10g101846</name>
</gene>
<feature type="region of interest" description="Disordered" evidence="1">
    <location>
        <begin position="1"/>
        <end position="54"/>
    </location>
</feature>
<dbReference type="AlphaFoldDB" id="A0A444X0L9"/>
<organism evidence="2 3">
    <name type="scientific">Arachis hypogaea</name>
    <name type="common">Peanut</name>
    <dbReference type="NCBI Taxonomy" id="3818"/>
    <lineage>
        <taxon>Eukaryota</taxon>
        <taxon>Viridiplantae</taxon>
        <taxon>Streptophyta</taxon>
        <taxon>Embryophyta</taxon>
        <taxon>Tracheophyta</taxon>
        <taxon>Spermatophyta</taxon>
        <taxon>Magnoliopsida</taxon>
        <taxon>eudicotyledons</taxon>
        <taxon>Gunneridae</taxon>
        <taxon>Pentapetalae</taxon>
        <taxon>rosids</taxon>
        <taxon>fabids</taxon>
        <taxon>Fabales</taxon>
        <taxon>Fabaceae</taxon>
        <taxon>Papilionoideae</taxon>
        <taxon>50 kb inversion clade</taxon>
        <taxon>dalbergioids sensu lato</taxon>
        <taxon>Dalbergieae</taxon>
        <taxon>Pterocarpus clade</taxon>
        <taxon>Arachis</taxon>
    </lineage>
</organism>
<accession>A0A444X0L9</accession>
<evidence type="ECO:0000256" key="1">
    <source>
        <dbReference type="SAM" id="MobiDB-lite"/>
    </source>
</evidence>
<feature type="region of interest" description="Disordered" evidence="1">
    <location>
        <begin position="75"/>
        <end position="202"/>
    </location>
</feature>
<keyword evidence="3" id="KW-1185">Reference proteome</keyword>
<evidence type="ECO:0000313" key="2">
    <source>
        <dbReference type="EMBL" id="RYQ83205.1"/>
    </source>
</evidence>
<protein>
    <recommendedName>
        <fullName evidence="4">CCHC-type domain-containing protein</fullName>
    </recommendedName>
</protein>
<feature type="compositionally biased region" description="Polar residues" evidence="1">
    <location>
        <begin position="169"/>
        <end position="187"/>
    </location>
</feature>
<comment type="caution">
    <text evidence="2">The sequence shown here is derived from an EMBL/GenBank/DDBJ whole genome shotgun (WGS) entry which is preliminary data.</text>
</comment>
<feature type="compositionally biased region" description="Basic residues" evidence="1">
    <location>
        <begin position="11"/>
        <end position="26"/>
    </location>
</feature>
<dbReference type="Proteomes" id="UP000289738">
    <property type="component" value="Chromosome B10"/>
</dbReference>
<feature type="compositionally biased region" description="Basic residues" evidence="1">
    <location>
        <begin position="150"/>
        <end position="160"/>
    </location>
</feature>